<protein>
    <submittedName>
        <fullName evidence="1">Uncharacterized protein</fullName>
    </submittedName>
</protein>
<evidence type="ECO:0000313" key="1">
    <source>
        <dbReference type="EMBL" id="GES99208.1"/>
    </source>
</evidence>
<accession>A0A8H3MA62</accession>
<dbReference type="AlphaFoldDB" id="A0A8H3MA62"/>
<sequence length="71" mass="8358">MINAIYKKKFIYETAVSDNTDYDNRCHSLASLILTSSLRINERFINLVNIGISILSFFRSWDQFRLPKLIE</sequence>
<dbReference type="Proteomes" id="UP000615446">
    <property type="component" value="Unassembled WGS sequence"/>
</dbReference>
<comment type="caution">
    <text evidence="1">The sequence shown here is derived from an EMBL/GenBank/DDBJ whole genome shotgun (WGS) entry which is preliminary data.</text>
</comment>
<proteinExistence type="predicted"/>
<organism evidence="1 2">
    <name type="scientific">Rhizophagus clarus</name>
    <dbReference type="NCBI Taxonomy" id="94130"/>
    <lineage>
        <taxon>Eukaryota</taxon>
        <taxon>Fungi</taxon>
        <taxon>Fungi incertae sedis</taxon>
        <taxon>Mucoromycota</taxon>
        <taxon>Glomeromycotina</taxon>
        <taxon>Glomeromycetes</taxon>
        <taxon>Glomerales</taxon>
        <taxon>Glomeraceae</taxon>
        <taxon>Rhizophagus</taxon>
    </lineage>
</organism>
<name>A0A8H3MA62_9GLOM</name>
<gene>
    <name evidence="1" type="ORF">RCL2_002571900</name>
</gene>
<reference evidence="1" key="1">
    <citation type="submission" date="2019-10" db="EMBL/GenBank/DDBJ databases">
        <title>Conservation and host-specific expression of non-tandemly repeated heterogenous ribosome RNA gene in arbuscular mycorrhizal fungi.</title>
        <authorList>
            <person name="Maeda T."/>
            <person name="Kobayashi Y."/>
            <person name="Nakagawa T."/>
            <person name="Ezawa T."/>
            <person name="Yamaguchi K."/>
            <person name="Bino T."/>
            <person name="Nishimoto Y."/>
            <person name="Shigenobu S."/>
            <person name="Kawaguchi M."/>
        </authorList>
    </citation>
    <scope>NUCLEOTIDE SEQUENCE</scope>
    <source>
        <strain evidence="1">HR1</strain>
    </source>
</reference>
<evidence type="ECO:0000313" key="2">
    <source>
        <dbReference type="Proteomes" id="UP000615446"/>
    </source>
</evidence>
<dbReference type="EMBL" id="BLAL01000278">
    <property type="protein sequence ID" value="GES99208.1"/>
    <property type="molecule type" value="Genomic_DNA"/>
</dbReference>